<keyword evidence="7" id="KW-1185">Reference proteome</keyword>
<accession>A0A8X7UM59</accession>
<dbReference type="EMBL" id="JAAMPC010000011">
    <property type="protein sequence ID" value="KAG2282661.1"/>
    <property type="molecule type" value="Genomic_DNA"/>
</dbReference>
<dbReference type="AlphaFoldDB" id="A0A8X7UM59"/>
<proteinExistence type="inferred from homology"/>
<dbReference type="GO" id="GO:0007017">
    <property type="term" value="P:microtubule-based process"/>
    <property type="evidence" value="ECO:0007669"/>
    <property type="project" value="InterPro"/>
</dbReference>
<dbReference type="PRINTS" id="PR01163">
    <property type="entry name" value="BETATUBULIN"/>
</dbReference>
<keyword evidence="4" id="KW-0342">GTP-binding</keyword>
<evidence type="ECO:0000256" key="3">
    <source>
        <dbReference type="ARBA" id="ARBA00022741"/>
    </source>
</evidence>
<reference evidence="6 7" key="1">
    <citation type="submission" date="2020-02" db="EMBL/GenBank/DDBJ databases">
        <authorList>
            <person name="Ma Q."/>
            <person name="Huang Y."/>
            <person name="Song X."/>
            <person name="Pei D."/>
        </authorList>
    </citation>
    <scope>NUCLEOTIDE SEQUENCE [LARGE SCALE GENOMIC DNA]</scope>
    <source>
        <strain evidence="6">Sxm20200214</strain>
        <tissue evidence="6">Leaf</tissue>
    </source>
</reference>
<protein>
    <recommendedName>
        <fullName evidence="5">Tubulin/FtsZ GTPase domain-containing protein</fullName>
    </recommendedName>
</protein>
<dbReference type="InterPro" id="IPR000217">
    <property type="entry name" value="Tubulin"/>
</dbReference>
<evidence type="ECO:0000256" key="1">
    <source>
        <dbReference type="ARBA" id="ARBA00009636"/>
    </source>
</evidence>
<dbReference type="GO" id="GO:0003924">
    <property type="term" value="F:GTPase activity"/>
    <property type="evidence" value="ECO:0007669"/>
    <property type="project" value="InterPro"/>
</dbReference>
<dbReference type="PANTHER" id="PTHR11588">
    <property type="entry name" value="TUBULIN"/>
    <property type="match status" value="1"/>
</dbReference>
<dbReference type="SMART" id="SM00864">
    <property type="entry name" value="Tubulin"/>
    <property type="match status" value="1"/>
</dbReference>
<dbReference type="GO" id="GO:0003729">
    <property type="term" value="F:mRNA binding"/>
    <property type="evidence" value="ECO:0007669"/>
    <property type="project" value="UniProtKB-ARBA"/>
</dbReference>
<dbReference type="Pfam" id="PF00091">
    <property type="entry name" value="Tubulin"/>
    <property type="match status" value="1"/>
</dbReference>
<evidence type="ECO:0000259" key="5">
    <source>
        <dbReference type="SMART" id="SM00864"/>
    </source>
</evidence>
<keyword evidence="3" id="KW-0547">Nucleotide-binding</keyword>
<dbReference type="InterPro" id="IPR002453">
    <property type="entry name" value="Beta_tubulin"/>
</dbReference>
<evidence type="ECO:0000256" key="2">
    <source>
        <dbReference type="ARBA" id="ARBA00022701"/>
    </source>
</evidence>
<evidence type="ECO:0000313" key="6">
    <source>
        <dbReference type="EMBL" id="KAG2282661.1"/>
    </source>
</evidence>
<dbReference type="GO" id="GO:0005525">
    <property type="term" value="F:GTP binding"/>
    <property type="evidence" value="ECO:0007669"/>
    <property type="project" value="UniProtKB-KW"/>
</dbReference>
<dbReference type="Gene3D" id="3.40.50.1440">
    <property type="entry name" value="Tubulin/FtsZ, GTPase domain"/>
    <property type="match status" value="1"/>
</dbReference>
<dbReference type="GO" id="GO:0005200">
    <property type="term" value="F:structural constituent of cytoskeleton"/>
    <property type="evidence" value="ECO:0007669"/>
    <property type="project" value="InterPro"/>
</dbReference>
<dbReference type="SUPFAM" id="SSF52490">
    <property type="entry name" value="Tubulin nucleotide-binding domain-like"/>
    <property type="match status" value="1"/>
</dbReference>
<dbReference type="Proteomes" id="UP000886595">
    <property type="component" value="Unassembled WGS sequence"/>
</dbReference>
<organism evidence="6 7">
    <name type="scientific">Brassica carinata</name>
    <name type="common">Ethiopian mustard</name>
    <name type="synonym">Abyssinian cabbage</name>
    <dbReference type="NCBI Taxonomy" id="52824"/>
    <lineage>
        <taxon>Eukaryota</taxon>
        <taxon>Viridiplantae</taxon>
        <taxon>Streptophyta</taxon>
        <taxon>Embryophyta</taxon>
        <taxon>Tracheophyta</taxon>
        <taxon>Spermatophyta</taxon>
        <taxon>Magnoliopsida</taxon>
        <taxon>eudicotyledons</taxon>
        <taxon>Gunneridae</taxon>
        <taxon>Pentapetalae</taxon>
        <taxon>rosids</taxon>
        <taxon>malvids</taxon>
        <taxon>Brassicales</taxon>
        <taxon>Brassicaceae</taxon>
        <taxon>Brassiceae</taxon>
        <taxon>Brassica</taxon>
    </lineage>
</organism>
<comment type="caution">
    <text evidence="6">The sequence shown here is derived from an EMBL/GenBank/DDBJ whole genome shotgun (WGS) entry which is preliminary data.</text>
</comment>
<dbReference type="GO" id="GO:0005874">
    <property type="term" value="C:microtubule"/>
    <property type="evidence" value="ECO:0007669"/>
    <property type="project" value="UniProtKB-KW"/>
</dbReference>
<dbReference type="InterPro" id="IPR003008">
    <property type="entry name" value="Tubulin_FtsZ_GTPase"/>
</dbReference>
<sequence length="276" mass="30266">MVVSGSMMLPVSQAPSICICGASSSHHKKFENSLSTEEEDLVPAIEDEVDGEEEKFLSFCRLLTRRYQGDSDLEFDRVNVYHNEVSCGRYVPRAVLMDWRLEPWKALDLVLSPYGQIIRLDNFVFGQSGAENNWAKGHSTEGAEIIDSVLDIVRKEAESCDCLQGVPFSLGEGTGSGMGTLLISKIREEYPVPMMLTFSVFPSPKLVFNADECMVLDNEALCDICLRTLKLSSPSFGDLNYLISAMSGVTCTLGSQDLLLSPLVVLSGTVTSPSQN</sequence>
<dbReference type="OrthoDB" id="1662883at2759"/>
<feature type="domain" description="Tubulin/FtsZ GTPase" evidence="5">
    <location>
        <begin position="78"/>
        <end position="257"/>
    </location>
</feature>
<evidence type="ECO:0000313" key="7">
    <source>
        <dbReference type="Proteomes" id="UP000886595"/>
    </source>
</evidence>
<keyword evidence="2" id="KW-0493">Microtubule</keyword>
<name>A0A8X7UM59_BRACI</name>
<comment type="similarity">
    <text evidence="1">Belongs to the tubulin family.</text>
</comment>
<evidence type="ECO:0000256" key="4">
    <source>
        <dbReference type="ARBA" id="ARBA00023134"/>
    </source>
</evidence>
<dbReference type="InterPro" id="IPR036525">
    <property type="entry name" value="Tubulin/FtsZ_GTPase_sf"/>
</dbReference>
<gene>
    <name evidence="6" type="ORF">Bca52824_053881</name>
</gene>
<dbReference type="PRINTS" id="PR01161">
    <property type="entry name" value="TUBULIN"/>
</dbReference>